<evidence type="ECO:0000313" key="2">
    <source>
        <dbReference type="Proteomes" id="UP000282433"/>
    </source>
</evidence>
<gene>
    <name evidence="1" type="ORF">NCTC13635_02959</name>
</gene>
<organism evidence="1 2">
    <name type="scientific">Klebsiella pneumoniae</name>
    <dbReference type="NCBI Taxonomy" id="573"/>
    <lineage>
        <taxon>Bacteria</taxon>
        <taxon>Pseudomonadati</taxon>
        <taxon>Pseudomonadota</taxon>
        <taxon>Gammaproteobacteria</taxon>
        <taxon>Enterobacterales</taxon>
        <taxon>Enterobacteriaceae</taxon>
        <taxon>Klebsiella/Raoultella group</taxon>
        <taxon>Klebsiella</taxon>
        <taxon>Klebsiella pneumoniae complex</taxon>
    </lineage>
</organism>
<dbReference type="Gene3D" id="3.30.450.40">
    <property type="match status" value="1"/>
</dbReference>
<dbReference type="InterPro" id="IPR029016">
    <property type="entry name" value="GAF-like_dom_sf"/>
</dbReference>
<dbReference type="Proteomes" id="UP000282433">
    <property type="component" value="Chromosome"/>
</dbReference>
<proteinExistence type="predicted"/>
<reference evidence="1 2" key="1">
    <citation type="submission" date="2018-12" db="EMBL/GenBank/DDBJ databases">
        <authorList>
            <consortium name="Pathogen Informatics"/>
        </authorList>
    </citation>
    <scope>NUCLEOTIDE SEQUENCE [LARGE SCALE GENOMIC DNA]</scope>
    <source>
        <strain evidence="1 2">NCTC13635</strain>
    </source>
</reference>
<accession>A0A447RS08</accession>
<sequence length="136" mass="15197">MTVQTQDTGKAVSSVIAQSWHRCSKFMQRETWQTPHQAQGLTFDSICRRKTALLTIGQAALEDAWEFMDGRPCALFILDESACILSRCGEPQTLAQLAAPGISRRQLLCGEHYRHLRAVAGRDAGPADQHRRRSAF</sequence>
<dbReference type="AlphaFoldDB" id="A0A447RS08"/>
<dbReference type="EMBL" id="LR134162">
    <property type="protein sequence ID" value="VEB02573.1"/>
    <property type="molecule type" value="Genomic_DNA"/>
</dbReference>
<evidence type="ECO:0000313" key="1">
    <source>
        <dbReference type="EMBL" id="VEB02573.1"/>
    </source>
</evidence>
<name>A0A447RS08_KLEPN</name>
<protein>
    <submittedName>
        <fullName evidence="1">DhaR</fullName>
    </submittedName>
</protein>